<dbReference type="GO" id="GO:0016491">
    <property type="term" value="F:oxidoreductase activity"/>
    <property type="evidence" value="ECO:0007669"/>
    <property type="project" value="UniProtKB-KW"/>
</dbReference>
<dbReference type="PANTHER" id="PTHR43658">
    <property type="entry name" value="SHORT-CHAIN DEHYDROGENASE/REDUCTASE"/>
    <property type="match status" value="1"/>
</dbReference>
<protein>
    <submittedName>
        <fullName evidence="2">3-hydroxyacyl-CoA dehydrogenase type-2</fullName>
    </submittedName>
</protein>
<sequence length="279" mass="29835">MKIEGRTFIVSGGQVISSSKLRIHIYTLSASGLGRACVEDICRRGGHAAILDMNEELADEVVKEIGGGKTRFFEANVLETDSIAAAVKGALAWVKETGMEVGGVIAAAGVSTPAKILDRTLTPFSLSDFTFVMDVNVRGTIDLIRQVLPHMATTTPADADNERGIIIMVSSSAAFDGQPGQVAYAASKGAIASLTLPLTRDLARYGIRVVTIAPSLFESRMTAMMSDKVRASLTRVMEFPLRPGKPDEFAQLVTQSIENVMLNGVVLRLDGGMRMPSKM</sequence>
<dbReference type="InterPro" id="IPR002347">
    <property type="entry name" value="SDR_fam"/>
</dbReference>
<keyword evidence="1" id="KW-0560">Oxidoreductase</keyword>
<dbReference type="AlphaFoldDB" id="A0A8T9BAS9"/>
<accession>A0A8T9BAS9</accession>
<dbReference type="SUPFAM" id="SSF51735">
    <property type="entry name" value="NAD(P)-binding Rossmann-fold domains"/>
    <property type="match status" value="1"/>
</dbReference>
<dbReference type="InterPro" id="IPR036291">
    <property type="entry name" value="NAD(P)-bd_dom_sf"/>
</dbReference>
<comment type="caution">
    <text evidence="2">The sequence shown here is derived from an EMBL/GenBank/DDBJ whole genome shotgun (WGS) entry which is preliminary data.</text>
</comment>
<evidence type="ECO:0000256" key="1">
    <source>
        <dbReference type="ARBA" id="ARBA00023002"/>
    </source>
</evidence>
<dbReference type="EMBL" id="QGMF01000315">
    <property type="protein sequence ID" value="TVY16877.1"/>
    <property type="molecule type" value="Genomic_DNA"/>
</dbReference>
<reference evidence="2 3" key="1">
    <citation type="submission" date="2018-05" db="EMBL/GenBank/DDBJ databases">
        <title>Whole genome sequencing for identification of molecular markers to develop diagnostic detection tools for the regulated plant pathogen Lachnellula willkommii.</title>
        <authorList>
            <person name="Giroux E."/>
            <person name="Bilodeau G."/>
        </authorList>
    </citation>
    <scope>NUCLEOTIDE SEQUENCE [LARGE SCALE GENOMIC DNA]</scope>
    <source>
        <strain evidence="2 3">CBS 203.66</strain>
    </source>
</reference>
<evidence type="ECO:0000313" key="3">
    <source>
        <dbReference type="Proteomes" id="UP000469559"/>
    </source>
</evidence>
<dbReference type="PANTHER" id="PTHR43658:SF8">
    <property type="entry name" value="17-BETA-HYDROXYSTEROID DEHYDROGENASE 14-RELATED"/>
    <property type="match status" value="1"/>
</dbReference>
<organism evidence="2 3">
    <name type="scientific">Lachnellula arida</name>
    <dbReference type="NCBI Taxonomy" id="1316785"/>
    <lineage>
        <taxon>Eukaryota</taxon>
        <taxon>Fungi</taxon>
        <taxon>Dikarya</taxon>
        <taxon>Ascomycota</taxon>
        <taxon>Pezizomycotina</taxon>
        <taxon>Leotiomycetes</taxon>
        <taxon>Helotiales</taxon>
        <taxon>Lachnaceae</taxon>
        <taxon>Lachnellula</taxon>
    </lineage>
</organism>
<name>A0A8T9BAS9_9HELO</name>
<evidence type="ECO:0000313" key="2">
    <source>
        <dbReference type="EMBL" id="TVY16877.1"/>
    </source>
</evidence>
<keyword evidence="3" id="KW-1185">Reference proteome</keyword>
<dbReference type="OrthoDB" id="1274115at2759"/>
<dbReference type="PRINTS" id="PR00081">
    <property type="entry name" value="GDHRDH"/>
</dbReference>
<gene>
    <name evidence="2" type="primary">scu</name>
    <name evidence="2" type="ORF">LARI1_G006318</name>
</gene>
<dbReference type="Proteomes" id="UP000469559">
    <property type="component" value="Unassembled WGS sequence"/>
</dbReference>
<dbReference type="Pfam" id="PF00106">
    <property type="entry name" value="adh_short"/>
    <property type="match status" value="1"/>
</dbReference>
<dbReference type="Gene3D" id="3.40.50.720">
    <property type="entry name" value="NAD(P)-binding Rossmann-like Domain"/>
    <property type="match status" value="1"/>
</dbReference>
<proteinExistence type="predicted"/>